<reference evidence="2" key="2">
    <citation type="journal article" date="2022" name="Proc. Natl. Acad. Sci. U.S.A.">
        <title>Diploid-dominant life cycles characterize the early evolution of Fungi.</title>
        <authorList>
            <person name="Amses K.R."/>
            <person name="Simmons D.R."/>
            <person name="Longcore J.E."/>
            <person name="Mondo S.J."/>
            <person name="Seto K."/>
            <person name="Jeronimo G.H."/>
            <person name="Bonds A.E."/>
            <person name="Quandt C.A."/>
            <person name="Davis W.J."/>
            <person name="Chang Y."/>
            <person name="Federici B.A."/>
            <person name="Kuo A."/>
            <person name="LaButti K."/>
            <person name="Pangilinan J."/>
            <person name="Andreopoulos W."/>
            <person name="Tritt A."/>
            <person name="Riley R."/>
            <person name="Hundley H."/>
            <person name="Johnson J."/>
            <person name="Lipzen A."/>
            <person name="Barry K."/>
            <person name="Lang B.F."/>
            <person name="Cuomo C.A."/>
            <person name="Buchler N.E."/>
            <person name="Grigoriev I.V."/>
            <person name="Spatafora J.W."/>
            <person name="Stajich J.E."/>
            <person name="James T.Y."/>
        </authorList>
    </citation>
    <scope>NUCLEOTIDE SEQUENCE</scope>
    <source>
        <strain evidence="2">AG</strain>
    </source>
</reference>
<reference evidence="2" key="1">
    <citation type="submission" date="2021-06" db="EMBL/GenBank/DDBJ databases">
        <authorList>
            <consortium name="DOE Joint Genome Institute"/>
            <person name="Mondo S.J."/>
            <person name="Amses K.R."/>
            <person name="Simmons D.R."/>
            <person name="Longcore J.E."/>
            <person name="Seto K."/>
            <person name="Alves G.H."/>
            <person name="Bonds A.E."/>
            <person name="Quandt C.A."/>
            <person name="Davis W.J."/>
            <person name="Chang Y."/>
            <person name="Letcher P.M."/>
            <person name="Powell M.J."/>
            <person name="Kuo A."/>
            <person name="Labutti K."/>
            <person name="Pangilinan J."/>
            <person name="Andreopoulos W."/>
            <person name="Tritt A."/>
            <person name="Riley R."/>
            <person name="Hundley H."/>
            <person name="Johnson J."/>
            <person name="Lipzen A."/>
            <person name="Barry K."/>
            <person name="Berbee M.L."/>
            <person name="Buchler N.E."/>
            <person name="Grigoriev I.V."/>
            <person name="Spatafora J.W."/>
            <person name="Stajich J.E."/>
            <person name="James T.Y."/>
        </authorList>
    </citation>
    <scope>NUCLEOTIDE SEQUENCE</scope>
    <source>
        <strain evidence="2">AG</strain>
    </source>
</reference>
<dbReference type="RefSeq" id="XP_051440351.1">
    <property type="nucleotide sequence ID" value="XM_051593184.1"/>
</dbReference>
<dbReference type="GeneID" id="75918526"/>
<evidence type="ECO:0000313" key="2">
    <source>
        <dbReference type="EMBL" id="KAI8575347.1"/>
    </source>
</evidence>
<gene>
    <name evidence="2" type="ORF">K450DRAFT_275702</name>
</gene>
<proteinExistence type="predicted"/>
<feature type="compositionally biased region" description="Polar residues" evidence="1">
    <location>
        <begin position="426"/>
        <end position="438"/>
    </location>
</feature>
<comment type="caution">
    <text evidence="2">The sequence shown here is derived from an EMBL/GenBank/DDBJ whole genome shotgun (WGS) entry which is preliminary data.</text>
</comment>
<dbReference type="AlphaFoldDB" id="A0AAD5E1S6"/>
<feature type="region of interest" description="Disordered" evidence="1">
    <location>
        <begin position="205"/>
        <end position="244"/>
    </location>
</feature>
<feature type="compositionally biased region" description="Basic and acidic residues" evidence="1">
    <location>
        <begin position="229"/>
        <end position="241"/>
    </location>
</feature>
<feature type="compositionally biased region" description="Polar residues" evidence="1">
    <location>
        <begin position="509"/>
        <end position="523"/>
    </location>
</feature>
<organism evidence="2 3">
    <name type="scientific">Umbelopsis ramanniana AG</name>
    <dbReference type="NCBI Taxonomy" id="1314678"/>
    <lineage>
        <taxon>Eukaryota</taxon>
        <taxon>Fungi</taxon>
        <taxon>Fungi incertae sedis</taxon>
        <taxon>Mucoromycota</taxon>
        <taxon>Mucoromycotina</taxon>
        <taxon>Umbelopsidomycetes</taxon>
        <taxon>Umbelopsidales</taxon>
        <taxon>Umbelopsidaceae</taxon>
        <taxon>Umbelopsis</taxon>
    </lineage>
</organism>
<accession>A0AAD5E1S6</accession>
<feature type="region of interest" description="Disordered" evidence="1">
    <location>
        <begin position="426"/>
        <end position="549"/>
    </location>
</feature>
<feature type="compositionally biased region" description="Basic and acidic residues" evidence="1">
    <location>
        <begin position="138"/>
        <end position="148"/>
    </location>
</feature>
<protein>
    <submittedName>
        <fullName evidence="2">Uncharacterized protein</fullName>
    </submittedName>
</protein>
<feature type="compositionally biased region" description="Basic residues" evidence="1">
    <location>
        <begin position="540"/>
        <end position="549"/>
    </location>
</feature>
<keyword evidence="3" id="KW-1185">Reference proteome</keyword>
<evidence type="ECO:0000256" key="1">
    <source>
        <dbReference type="SAM" id="MobiDB-lite"/>
    </source>
</evidence>
<sequence length="549" mass="60910">MSQIKSLSGITILPCLASFETPGYDADISSIGLHSMDTVSTSQGGYSADGEDKGQITRVNRGKLARQVSSETIFASDDEEDVNWGLILAHIDGQQSDKGNPASQSTVSFKLEEETETIDILRSQNGTENFAAIKQHEAELQSRSRTLSDHASPLSNRPSQDHDSIAIDNLHTNSKLDSTKTCYMEEEDEEFEETQVYSVHDPLEEHEDLDHEPNATDDGVSKNVDQCEEEARKPNSQHSEDYPETQVYDVYEPLTQNDEDPTDVIVKASMEQTIARNDNNSSTVRQQSTLSMTWTLDGMRVADSDSHTANSLHMDMEQRDEVKVSERNKNSGYVLYKGTQSLINSLHASQQLPDDIDYVETSDSEELHDNAASLAGSQRSMNVADNAGDILAEVDSPKKLQAVIQSTFPSSIEDMEDRLASRYVNNNYHDPTATHETLQSSQQSTSSSSQQKKLAFDRVVKKPRDTRKRSSARLDDTMTNSTSASKADDTESWPPIPKRRPVLGLAKPSATSTVRATKSNATRLSPKPPAKATRRLYGVNHRRKPTPRQ</sequence>
<evidence type="ECO:0000313" key="3">
    <source>
        <dbReference type="Proteomes" id="UP001206595"/>
    </source>
</evidence>
<feature type="region of interest" description="Disordered" evidence="1">
    <location>
        <begin position="138"/>
        <end position="172"/>
    </location>
</feature>
<name>A0AAD5E1S6_UMBRA</name>
<dbReference type="EMBL" id="MU620985">
    <property type="protein sequence ID" value="KAI8575347.1"/>
    <property type="molecule type" value="Genomic_DNA"/>
</dbReference>
<feature type="compositionally biased region" description="Basic and acidic residues" evidence="1">
    <location>
        <begin position="454"/>
        <end position="463"/>
    </location>
</feature>
<feature type="compositionally biased region" description="Low complexity" evidence="1">
    <location>
        <begin position="439"/>
        <end position="451"/>
    </location>
</feature>
<dbReference type="Proteomes" id="UP001206595">
    <property type="component" value="Unassembled WGS sequence"/>
</dbReference>